<comment type="caution">
    <text evidence="3">The sequence shown here is derived from an EMBL/GenBank/DDBJ whole genome shotgun (WGS) entry which is preliminary data.</text>
</comment>
<feature type="domain" description="Type VII secretion system protein EssD-like" evidence="2">
    <location>
        <begin position="109"/>
        <end position="250"/>
    </location>
</feature>
<dbReference type="OrthoDB" id="9783680at2"/>
<organism evidence="3 4">
    <name type="scientific">Bifidobacterium callitrichos DSM 23973</name>
    <dbReference type="NCBI Taxonomy" id="1437609"/>
    <lineage>
        <taxon>Bacteria</taxon>
        <taxon>Bacillati</taxon>
        <taxon>Actinomycetota</taxon>
        <taxon>Actinomycetes</taxon>
        <taxon>Bifidobacteriales</taxon>
        <taxon>Bifidobacteriaceae</taxon>
        <taxon>Bifidobacterium</taxon>
    </lineage>
</organism>
<dbReference type="Pfam" id="PF13930">
    <property type="entry name" value="Endonuclea_NS_2"/>
    <property type="match status" value="1"/>
</dbReference>
<reference evidence="3 4" key="1">
    <citation type="submission" date="2014-03" db="EMBL/GenBank/DDBJ databases">
        <title>Genomics of Bifidobacteria.</title>
        <authorList>
            <person name="Ventura M."/>
            <person name="Milani C."/>
            <person name="Lugli G.A."/>
        </authorList>
    </citation>
    <scope>NUCLEOTIDE SEQUENCE [LARGE SCALE GENOMIC DNA]</scope>
    <source>
        <strain evidence="3 4">DSM 23973</strain>
    </source>
</reference>
<keyword evidence="3" id="KW-0540">Nuclease</keyword>
<proteinExistence type="predicted"/>
<evidence type="ECO:0000259" key="2">
    <source>
        <dbReference type="Pfam" id="PF13930"/>
    </source>
</evidence>
<name>A0A087AD65_9BIFI</name>
<dbReference type="STRING" id="1437609.BCAL_0322"/>
<evidence type="ECO:0000313" key="4">
    <source>
        <dbReference type="Proteomes" id="UP000029072"/>
    </source>
</evidence>
<dbReference type="InterPro" id="IPR044927">
    <property type="entry name" value="Endonuclea_NS_2"/>
</dbReference>
<dbReference type="Proteomes" id="UP000029072">
    <property type="component" value="Unassembled WGS sequence"/>
</dbReference>
<dbReference type="AlphaFoldDB" id="A0A087AD65"/>
<feature type="compositionally biased region" description="Low complexity" evidence="1">
    <location>
        <begin position="59"/>
        <end position="80"/>
    </location>
</feature>
<keyword evidence="3" id="KW-0255">Endonuclease</keyword>
<gene>
    <name evidence="3" type="ORF">BCAL_0322</name>
</gene>
<dbReference type="eggNOG" id="COG2169">
    <property type="taxonomic scope" value="Bacteria"/>
</dbReference>
<accession>A0A087AD65</accession>
<sequence length="279" mass="30011">MTNLCITTSERNTIVSHKHALFNKVIAGLLAGLLTITAGGCSASDAQSLIDEARNYANSSQSSASQSSSSTSSGSDGTWSETDAPNYYKVTGKADFSAAGTMPSAGEIRYSELDSLGRAGMAVGVVTYQLMQSGSDRERDMPDTIAGWPEHNPKVEIVFSDGDKYHGYLFNRSHLIAKSLGGEDAERNMVTGTRTQNVGDNDATPGGMAYTESRARDWLRSHRNGTIEYMATPRYTGDELLPRTVDVDIRTSDGSIDEHVITYNTAAGFDIDYMNGGTK</sequence>
<evidence type="ECO:0000313" key="3">
    <source>
        <dbReference type="EMBL" id="KFI56715.1"/>
    </source>
</evidence>
<dbReference type="InterPro" id="IPR044929">
    <property type="entry name" value="DNA/RNA_non-sp_Endonuclease_sf"/>
</dbReference>
<dbReference type="GO" id="GO:0004530">
    <property type="term" value="F:deoxyribonuclease I activity"/>
    <property type="evidence" value="ECO:0007669"/>
    <property type="project" value="UniProtKB-EC"/>
</dbReference>
<keyword evidence="3" id="KW-0378">Hydrolase</keyword>
<dbReference type="Gene3D" id="3.40.570.10">
    <property type="entry name" value="Extracellular Endonuclease, subunit A"/>
    <property type="match status" value="1"/>
</dbReference>
<feature type="region of interest" description="Disordered" evidence="1">
    <location>
        <begin position="59"/>
        <end position="81"/>
    </location>
</feature>
<dbReference type="EC" id="3.1.21.1" evidence="3"/>
<dbReference type="EMBL" id="JGYS01000001">
    <property type="protein sequence ID" value="KFI56715.1"/>
    <property type="molecule type" value="Genomic_DNA"/>
</dbReference>
<evidence type="ECO:0000256" key="1">
    <source>
        <dbReference type="SAM" id="MobiDB-lite"/>
    </source>
</evidence>
<protein>
    <submittedName>
        <fullName evidence="3">DNA/RNA non-specific endonuclease</fullName>
        <ecNumber evidence="3">3.1.21.1</ecNumber>
    </submittedName>
</protein>